<accession>A0A6G1WR71</accession>
<dbReference type="AlphaFoldDB" id="A0A6G1WR71"/>
<feature type="region of interest" description="Disordered" evidence="1">
    <location>
        <begin position="170"/>
        <end position="228"/>
    </location>
</feature>
<comment type="caution">
    <text evidence="2">The sequence shown here is derived from an EMBL/GenBank/DDBJ whole genome shotgun (WGS) entry which is preliminary data.</text>
</comment>
<dbReference type="RefSeq" id="WP_153413679.1">
    <property type="nucleotide sequence ID" value="NZ_WISB01000140.1"/>
</dbReference>
<protein>
    <submittedName>
        <fullName evidence="2">Uncharacterized protein</fullName>
    </submittedName>
</protein>
<sequence>MITRKGLADEIDQIDEAIKAYNESKREAFDAYRDQLIAAGVAKPNVKIEIEAVKAAIRRRRAIRKDEAAEIEKSELIDEIFDEITTVARAPRAHVENIEKFDREARTKLRTSEAMDDNKAFSAELVAAGLISEEAHAENVALSNVVAMKLGAGVIDAETGEILDDQTEIATASQGETESPSAEAEASGANAGGEDVDRSAERANINAVASASGPDEKRATHSPEEATEMDRDVLRGDEIALAVPAENARKAFPETEDGSVSHAGAGESPATTSIAKPKSPLRPNCRNPEACGGYGDKHCHGCTVAMREKAEEVA</sequence>
<gene>
    <name evidence="2" type="ORF">GHJ91_24385</name>
</gene>
<evidence type="ECO:0000256" key="1">
    <source>
        <dbReference type="SAM" id="MobiDB-lite"/>
    </source>
</evidence>
<name>A0A6G1WR71_9HYPH</name>
<proteinExistence type="predicted"/>
<feature type="compositionally biased region" description="Low complexity" evidence="1">
    <location>
        <begin position="175"/>
        <end position="193"/>
    </location>
</feature>
<organism evidence="2">
    <name type="scientific">Sinorhizobium medicae</name>
    <dbReference type="NCBI Taxonomy" id="110321"/>
    <lineage>
        <taxon>Bacteria</taxon>
        <taxon>Pseudomonadati</taxon>
        <taxon>Pseudomonadota</taxon>
        <taxon>Alphaproteobacteria</taxon>
        <taxon>Hyphomicrobiales</taxon>
        <taxon>Rhizobiaceae</taxon>
        <taxon>Sinorhizobium/Ensifer group</taxon>
        <taxon>Sinorhizobium</taxon>
    </lineage>
</organism>
<feature type="compositionally biased region" description="Basic and acidic residues" evidence="1">
    <location>
        <begin position="214"/>
        <end position="228"/>
    </location>
</feature>
<dbReference type="EMBL" id="WISB01000140">
    <property type="protein sequence ID" value="MQW72196.1"/>
    <property type="molecule type" value="Genomic_DNA"/>
</dbReference>
<reference evidence="2" key="1">
    <citation type="journal article" date="2013" name="Genome Biol.">
        <title>Comparative genomics of the core and accessory genomes of 48 Sinorhizobium strains comprising five genospecies.</title>
        <authorList>
            <person name="Sugawara M."/>
            <person name="Epstein B."/>
            <person name="Badgley B.D."/>
            <person name="Unno T."/>
            <person name="Xu L."/>
            <person name="Reese J."/>
            <person name="Gyaneshwar P."/>
            <person name="Denny R."/>
            <person name="Mudge J."/>
            <person name="Bharti A.K."/>
            <person name="Farmer A.D."/>
            <person name="May G.D."/>
            <person name="Woodward J.E."/>
            <person name="Medigue C."/>
            <person name="Vallenet D."/>
            <person name="Lajus A."/>
            <person name="Rouy Z."/>
            <person name="Martinez-Vaz B."/>
            <person name="Tiffin P."/>
            <person name="Young N.D."/>
            <person name="Sadowsky M.J."/>
        </authorList>
    </citation>
    <scope>NUCLEOTIDE SEQUENCE</scope>
    <source>
        <strain evidence="2">M1</strain>
    </source>
</reference>
<feature type="region of interest" description="Disordered" evidence="1">
    <location>
        <begin position="249"/>
        <end position="283"/>
    </location>
</feature>
<evidence type="ECO:0000313" key="2">
    <source>
        <dbReference type="EMBL" id="MQW72196.1"/>
    </source>
</evidence>